<dbReference type="AlphaFoldDB" id="A0A402DSH8"/>
<evidence type="ECO:0008006" key="4">
    <source>
        <dbReference type="Google" id="ProtNLM"/>
    </source>
</evidence>
<keyword evidence="3" id="KW-1185">Reference proteome</keyword>
<reference evidence="2 3" key="1">
    <citation type="submission" date="2019-01" db="EMBL/GenBank/DDBJ databases">
        <title>Draft genome sequence of Cellulomonas takizawaensis strain TKZ-21.</title>
        <authorList>
            <person name="Yamamura H."/>
            <person name="Hayashi T."/>
            <person name="Hamada M."/>
            <person name="Serisawa Y."/>
            <person name="Matsuyama K."/>
            <person name="Nakagawa Y."/>
            <person name="Otoguro M."/>
            <person name="Yanagida F."/>
            <person name="Hayakawa M."/>
        </authorList>
    </citation>
    <scope>NUCLEOTIDE SEQUENCE [LARGE SCALE GENOMIC DNA]</scope>
    <source>
        <strain evidence="2 3">NBRC12680</strain>
    </source>
</reference>
<dbReference type="EMBL" id="BIMR01000170">
    <property type="protein sequence ID" value="GCE77093.1"/>
    <property type="molecule type" value="Genomic_DNA"/>
</dbReference>
<gene>
    <name evidence="2" type="ORF">CBZ_21490</name>
</gene>
<protein>
    <recommendedName>
        <fullName evidence="4">Lipocalin-like domain-containing protein</fullName>
    </recommendedName>
</protein>
<evidence type="ECO:0000256" key="1">
    <source>
        <dbReference type="SAM" id="SignalP"/>
    </source>
</evidence>
<accession>A0A402DSH8</accession>
<organism evidence="2 3">
    <name type="scientific">Cellulomonas biazotea</name>
    <dbReference type="NCBI Taxonomy" id="1709"/>
    <lineage>
        <taxon>Bacteria</taxon>
        <taxon>Bacillati</taxon>
        <taxon>Actinomycetota</taxon>
        <taxon>Actinomycetes</taxon>
        <taxon>Micrococcales</taxon>
        <taxon>Cellulomonadaceae</taxon>
        <taxon>Cellulomonas</taxon>
    </lineage>
</organism>
<name>A0A402DSH8_9CELL</name>
<dbReference type="PROSITE" id="PS51257">
    <property type="entry name" value="PROKAR_LIPOPROTEIN"/>
    <property type="match status" value="1"/>
</dbReference>
<dbReference type="RefSeq" id="WP_130781696.1">
    <property type="nucleotide sequence ID" value="NZ_BIMR01000170.1"/>
</dbReference>
<feature type="signal peptide" evidence="1">
    <location>
        <begin position="1"/>
        <end position="22"/>
    </location>
</feature>
<evidence type="ECO:0000313" key="3">
    <source>
        <dbReference type="Proteomes" id="UP000289954"/>
    </source>
</evidence>
<comment type="caution">
    <text evidence="2">The sequence shown here is derived from an EMBL/GenBank/DDBJ whole genome shotgun (WGS) entry which is preliminary data.</text>
</comment>
<proteinExistence type="predicted"/>
<feature type="chain" id="PRO_5039518567" description="Lipocalin-like domain-containing protein" evidence="1">
    <location>
        <begin position="23"/>
        <end position="149"/>
    </location>
</feature>
<sequence>MRNRVKYLLPAAAGVAVLTACAGSAAVESWVQGTWECTAVSGEGDSTTATVEVGDGTWTATVDDAGFTTAGTYKGSWDLATGTLSVDAGSDRLEGTFLGVPERTDGLGALTGATWGNNDGTMSVHAAAESISIAYTDESAVTTTSCSKE</sequence>
<evidence type="ECO:0000313" key="2">
    <source>
        <dbReference type="EMBL" id="GCE77093.1"/>
    </source>
</evidence>
<dbReference type="Proteomes" id="UP000289954">
    <property type="component" value="Unassembled WGS sequence"/>
</dbReference>
<keyword evidence="1" id="KW-0732">Signal</keyword>